<evidence type="ECO:0000256" key="6">
    <source>
        <dbReference type="ARBA" id="ARBA00023125"/>
    </source>
</evidence>
<accession>A0AB39ZLA4</accession>
<evidence type="ECO:0000256" key="8">
    <source>
        <dbReference type="ARBA" id="ARBA00023170"/>
    </source>
</evidence>
<dbReference type="SMART" id="SM00399">
    <property type="entry name" value="ZnF_C4"/>
    <property type="match status" value="1"/>
</dbReference>
<comment type="subcellular location">
    <subcellularLocation>
        <location evidence="1">Nucleus</location>
    </subcellularLocation>
</comment>
<evidence type="ECO:0000256" key="10">
    <source>
        <dbReference type="SAM" id="SignalP"/>
    </source>
</evidence>
<evidence type="ECO:0000256" key="4">
    <source>
        <dbReference type="ARBA" id="ARBA00022833"/>
    </source>
</evidence>
<evidence type="ECO:0000256" key="5">
    <source>
        <dbReference type="ARBA" id="ARBA00023015"/>
    </source>
</evidence>
<dbReference type="GO" id="GO:0043565">
    <property type="term" value="F:sequence-specific DNA binding"/>
    <property type="evidence" value="ECO:0007669"/>
    <property type="project" value="InterPro"/>
</dbReference>
<keyword evidence="6" id="KW-0238">DNA-binding</keyword>
<reference evidence="13" key="1">
    <citation type="submission" date="2025-08" db="UniProtKB">
        <authorList>
            <consortium name="RefSeq"/>
        </authorList>
    </citation>
    <scope>IDENTIFICATION</scope>
</reference>
<protein>
    <submittedName>
        <fullName evidence="13">Nuclear hormone receptor family member fax-1</fullName>
    </submittedName>
</protein>
<dbReference type="Gene3D" id="1.10.565.10">
    <property type="entry name" value="Retinoid X Receptor"/>
    <property type="match status" value="1"/>
</dbReference>
<evidence type="ECO:0000256" key="9">
    <source>
        <dbReference type="ARBA" id="ARBA00023242"/>
    </source>
</evidence>
<evidence type="ECO:0000256" key="7">
    <source>
        <dbReference type="ARBA" id="ARBA00023163"/>
    </source>
</evidence>
<keyword evidence="5" id="KW-0805">Transcription regulation</keyword>
<gene>
    <name evidence="13" type="primary">Hr83</name>
</gene>
<evidence type="ECO:0000256" key="2">
    <source>
        <dbReference type="ARBA" id="ARBA00022723"/>
    </source>
</evidence>
<dbReference type="RefSeq" id="XP_016938116.3">
    <property type="nucleotide sequence ID" value="XM_017082627.3"/>
</dbReference>
<dbReference type="Pfam" id="PF00105">
    <property type="entry name" value="zf-C4"/>
    <property type="match status" value="1"/>
</dbReference>
<dbReference type="AlphaFoldDB" id="A0AB39ZLA4"/>
<dbReference type="GO" id="GO:0008270">
    <property type="term" value="F:zinc ion binding"/>
    <property type="evidence" value="ECO:0007669"/>
    <property type="project" value="UniProtKB-KW"/>
</dbReference>
<keyword evidence="2" id="KW-0479">Metal-binding</keyword>
<keyword evidence="7" id="KW-0804">Transcription</keyword>
<dbReference type="PRINTS" id="PR00047">
    <property type="entry name" value="STROIDFINGER"/>
</dbReference>
<dbReference type="GeneID" id="108016032"/>
<dbReference type="CDD" id="cd06957">
    <property type="entry name" value="NR_DBD_PNR_like_2"/>
    <property type="match status" value="1"/>
</dbReference>
<feature type="domain" description="Nuclear receptor" evidence="11">
    <location>
        <begin position="54"/>
        <end position="130"/>
    </location>
</feature>
<keyword evidence="10" id="KW-0732">Signal</keyword>
<organism evidence="12 13">
    <name type="scientific">Drosophila suzukii</name>
    <name type="common">Spotted-wing drosophila fruit fly</name>
    <dbReference type="NCBI Taxonomy" id="28584"/>
    <lineage>
        <taxon>Eukaryota</taxon>
        <taxon>Metazoa</taxon>
        <taxon>Ecdysozoa</taxon>
        <taxon>Arthropoda</taxon>
        <taxon>Hexapoda</taxon>
        <taxon>Insecta</taxon>
        <taxon>Pterygota</taxon>
        <taxon>Neoptera</taxon>
        <taxon>Endopterygota</taxon>
        <taxon>Diptera</taxon>
        <taxon>Brachycera</taxon>
        <taxon>Muscomorpha</taxon>
        <taxon>Ephydroidea</taxon>
        <taxon>Drosophilidae</taxon>
        <taxon>Drosophila</taxon>
        <taxon>Sophophora</taxon>
    </lineage>
</organism>
<proteinExistence type="predicted"/>
<dbReference type="PANTHER" id="PTHR24083">
    <property type="entry name" value="NUCLEAR HORMONE RECEPTOR"/>
    <property type="match status" value="1"/>
</dbReference>
<dbReference type="SUPFAM" id="SSF48508">
    <property type="entry name" value="Nuclear receptor ligand-binding domain"/>
    <property type="match status" value="1"/>
</dbReference>
<dbReference type="GO" id="GO:0003700">
    <property type="term" value="F:DNA-binding transcription factor activity"/>
    <property type="evidence" value="ECO:0007669"/>
    <property type="project" value="InterPro"/>
</dbReference>
<feature type="signal peptide" evidence="10">
    <location>
        <begin position="1"/>
        <end position="24"/>
    </location>
</feature>
<dbReference type="Gene3D" id="3.30.50.10">
    <property type="entry name" value="Erythroid Transcription Factor GATA-1, subunit A"/>
    <property type="match status" value="1"/>
</dbReference>
<evidence type="ECO:0000256" key="1">
    <source>
        <dbReference type="ARBA" id="ARBA00004123"/>
    </source>
</evidence>
<dbReference type="SUPFAM" id="SSF57716">
    <property type="entry name" value="Glucocorticoid receptor-like (DNA-binding domain)"/>
    <property type="match status" value="1"/>
</dbReference>
<dbReference type="GO" id="GO:0005634">
    <property type="term" value="C:nucleus"/>
    <property type="evidence" value="ECO:0007669"/>
    <property type="project" value="UniProtKB-SubCell"/>
</dbReference>
<dbReference type="PROSITE" id="PS00031">
    <property type="entry name" value="NUCLEAR_REC_DBD_1"/>
    <property type="match status" value="1"/>
</dbReference>
<name>A0AB39ZLA4_DROSZ</name>
<evidence type="ECO:0000313" key="12">
    <source>
        <dbReference type="Proteomes" id="UP001652628"/>
    </source>
</evidence>
<keyword evidence="8 13" id="KW-0675">Receptor</keyword>
<dbReference type="PROSITE" id="PS51030">
    <property type="entry name" value="NUCLEAR_REC_DBD_2"/>
    <property type="match status" value="1"/>
</dbReference>
<evidence type="ECO:0000313" key="13">
    <source>
        <dbReference type="RefSeq" id="XP_016938116.3"/>
    </source>
</evidence>
<evidence type="ECO:0000256" key="3">
    <source>
        <dbReference type="ARBA" id="ARBA00022771"/>
    </source>
</evidence>
<keyword evidence="9" id="KW-0539">Nucleus</keyword>
<keyword evidence="4" id="KW-0862">Zinc</keyword>
<dbReference type="InterPro" id="IPR050274">
    <property type="entry name" value="Nuclear_hormone_rcpt_NR2"/>
</dbReference>
<feature type="chain" id="PRO_5045273357" evidence="10">
    <location>
        <begin position="25"/>
        <end position="328"/>
    </location>
</feature>
<sequence length="328" mass="36857">MLFLKRHLFFFCVAGLHIICGYRATRSHIKPPISRRTRFSPSRLSLAAVTMSSFSDCAVCGDQSSGKHYGVACCDGCSCFFKRSVRRGSSYACIALAGNCVVDKARRNWCPSCRFQRCLAVGMNAAAVQEERGPRNQQIAPYRNARRHPPQSVPVPCPPPHSQALHFQILAQILITCLRQAKTNEQFALLDRCQQDAILQVVWSEIFVLRASHWSLDISAMIEGCGDEQLKRLIFEAHLLKADVLELNFLESLILCRKELAISTEYAVILGGHSNAALVSLARYTLQQSNYLRFGQLLLGLRQLCLKRFDCALSCMFRTVVRDILKTL</sequence>
<dbReference type="InterPro" id="IPR001628">
    <property type="entry name" value="Znf_hrmn_rcpt"/>
</dbReference>
<keyword evidence="12" id="KW-1185">Reference proteome</keyword>
<dbReference type="Proteomes" id="UP001652628">
    <property type="component" value="Chromosome 3"/>
</dbReference>
<dbReference type="InterPro" id="IPR013088">
    <property type="entry name" value="Znf_NHR/GATA"/>
</dbReference>
<evidence type="ECO:0000259" key="11">
    <source>
        <dbReference type="PROSITE" id="PS51030"/>
    </source>
</evidence>
<dbReference type="InterPro" id="IPR035500">
    <property type="entry name" value="NHR-like_dom_sf"/>
</dbReference>
<keyword evidence="3" id="KW-0863">Zinc-finger</keyword>